<organism evidence="1 2">
    <name type="scientific">OM182 bacterium MED-G28</name>
    <dbReference type="NCBI Taxonomy" id="1986256"/>
    <lineage>
        <taxon>Bacteria</taxon>
        <taxon>Pseudomonadati</taxon>
        <taxon>Pseudomonadota</taxon>
        <taxon>Gammaproteobacteria</taxon>
        <taxon>OMG group</taxon>
        <taxon>OM182 clade</taxon>
    </lineage>
</organism>
<accession>A0A2A5WCI0</accession>
<dbReference type="CDD" id="cd05018">
    <property type="entry name" value="CoxG"/>
    <property type="match status" value="1"/>
</dbReference>
<dbReference type="InterPro" id="IPR010419">
    <property type="entry name" value="CO_DH_gsu"/>
</dbReference>
<dbReference type="PANTHER" id="PTHR38588:SF1">
    <property type="entry name" value="BLL0334 PROTEIN"/>
    <property type="match status" value="1"/>
</dbReference>
<dbReference type="InterPro" id="IPR023393">
    <property type="entry name" value="START-like_dom_sf"/>
</dbReference>
<dbReference type="PANTHER" id="PTHR38588">
    <property type="entry name" value="BLL0334 PROTEIN"/>
    <property type="match status" value="1"/>
</dbReference>
<gene>
    <name evidence="1" type="ORF">CNF02_06210</name>
</gene>
<dbReference type="Gene3D" id="3.30.530.20">
    <property type="match status" value="1"/>
</dbReference>
<name>A0A2A5WCI0_9GAMM</name>
<proteinExistence type="predicted"/>
<dbReference type="AlphaFoldDB" id="A0A2A5WCI0"/>
<dbReference type="Pfam" id="PF06240">
    <property type="entry name" value="COXG"/>
    <property type="match status" value="1"/>
</dbReference>
<dbReference type="SUPFAM" id="SSF55961">
    <property type="entry name" value="Bet v1-like"/>
    <property type="match status" value="1"/>
</dbReference>
<sequence>MEMISEQRIPASRDAVWAALNDTEILKQAMPGCESFDAIEENKFEAKLTAKVGPVKAKFKFQVELSEINAPNGYTILGEGLGGVAGFAKGSAKVDLTEDGDETILAYNVQARVGGKLAQLGARLIDGTAKKMADDFFGNLTDILGGSLESSD</sequence>
<protein>
    <submittedName>
        <fullName evidence="1">Carbon monoxide dehydrogenase</fullName>
    </submittedName>
</protein>
<reference evidence="1 2" key="1">
    <citation type="submission" date="2017-08" db="EMBL/GenBank/DDBJ databases">
        <title>Fine stratification of microbial communities through a metagenomic profile of the photic zone.</title>
        <authorList>
            <person name="Haro-Moreno J.M."/>
            <person name="Lopez-Perez M."/>
            <person name="De La Torre J."/>
            <person name="Picazo A."/>
            <person name="Camacho A."/>
            <person name="Rodriguez-Valera F."/>
        </authorList>
    </citation>
    <scope>NUCLEOTIDE SEQUENCE [LARGE SCALE GENOMIC DNA]</scope>
    <source>
        <strain evidence="1">MED-G28</strain>
    </source>
</reference>
<evidence type="ECO:0000313" key="1">
    <source>
        <dbReference type="EMBL" id="PDH33947.1"/>
    </source>
</evidence>
<dbReference type="Proteomes" id="UP000219329">
    <property type="component" value="Unassembled WGS sequence"/>
</dbReference>
<evidence type="ECO:0000313" key="2">
    <source>
        <dbReference type="Proteomes" id="UP000219329"/>
    </source>
</evidence>
<dbReference type="EMBL" id="NTJZ01000005">
    <property type="protein sequence ID" value="PDH33947.1"/>
    <property type="molecule type" value="Genomic_DNA"/>
</dbReference>
<comment type="caution">
    <text evidence="1">The sequence shown here is derived from an EMBL/GenBank/DDBJ whole genome shotgun (WGS) entry which is preliminary data.</text>
</comment>